<evidence type="ECO:0000313" key="3">
    <source>
        <dbReference type="EMBL" id="GGM33299.1"/>
    </source>
</evidence>
<feature type="domain" description="NodB homology" evidence="1">
    <location>
        <begin position="37"/>
        <end position="92"/>
    </location>
</feature>
<organism evidence="3 4">
    <name type="scientific">Deinococcus arenae</name>
    <dbReference type="NCBI Taxonomy" id="1452751"/>
    <lineage>
        <taxon>Bacteria</taxon>
        <taxon>Thermotogati</taxon>
        <taxon>Deinococcota</taxon>
        <taxon>Deinococci</taxon>
        <taxon>Deinococcales</taxon>
        <taxon>Deinococcaceae</taxon>
        <taxon>Deinococcus</taxon>
    </lineage>
</organism>
<dbReference type="GO" id="GO:0005975">
    <property type="term" value="P:carbohydrate metabolic process"/>
    <property type="evidence" value="ECO:0007669"/>
    <property type="project" value="InterPro"/>
</dbReference>
<dbReference type="EMBL" id="BMQG01000002">
    <property type="protein sequence ID" value="GGM33299.1"/>
    <property type="molecule type" value="Genomic_DNA"/>
</dbReference>
<reference evidence="4" key="1">
    <citation type="journal article" date="2019" name="Int. J. Syst. Evol. Microbiol.">
        <title>The Global Catalogue of Microorganisms (GCM) 10K type strain sequencing project: providing services to taxonomists for standard genome sequencing and annotation.</title>
        <authorList>
            <consortium name="The Broad Institute Genomics Platform"/>
            <consortium name="The Broad Institute Genome Sequencing Center for Infectious Disease"/>
            <person name="Wu L."/>
            <person name="Ma J."/>
        </authorList>
    </citation>
    <scope>NUCLEOTIDE SEQUENCE [LARGE SCALE GENOMIC DNA]</scope>
    <source>
        <strain evidence="4">JCM 31047</strain>
    </source>
</reference>
<proteinExistence type="predicted"/>
<dbReference type="InterPro" id="IPR054467">
    <property type="entry name" value="YkoP-like_dom"/>
</dbReference>
<accession>A0A8H9GLZ9</accession>
<dbReference type="Proteomes" id="UP000600547">
    <property type="component" value="Unassembled WGS sequence"/>
</dbReference>
<evidence type="ECO:0000313" key="4">
    <source>
        <dbReference type="Proteomes" id="UP000600547"/>
    </source>
</evidence>
<feature type="domain" description="YkoP-like" evidence="2">
    <location>
        <begin position="220"/>
        <end position="377"/>
    </location>
</feature>
<dbReference type="Gene3D" id="3.20.20.370">
    <property type="entry name" value="Glycoside hydrolase/deacetylase"/>
    <property type="match status" value="1"/>
</dbReference>
<comment type="caution">
    <text evidence="3">The sequence shown here is derived from an EMBL/GenBank/DDBJ whole genome shotgun (WGS) entry which is preliminary data.</text>
</comment>
<sequence>MKRRFLALPTLVLLAAWGWRWSGLGSLRRARSAQAGLGLIFEGGPHPQVTPALLAALAGADVQATFALDAPGVTRHPTLTREIQTRGHDVAARAPASPWPWVVSRGGRQAAAALRTLLGRDPVGISVGGYPALPGWMGAFRAGGPVVAGQGGFSASGALTGVRPGALIHLSGTDPQLADRLPGLLADLRAREFEVRPLRGLRGLRPERPRDLPATALQEVDVWYDRLGRIRRVGNRASSLFRAGAAPYPLADQPLREGGAVRRGEQLVEFHLDSARLTELAERPVAGRRIVTASVRDLARALRDDPALNTYPAVFSISIFSDVLGLYGFTVVELPPAHRRRLTWWSRVIRRAYGVSDPSKQHVPKLAVMSREAFVARHARD</sequence>
<gene>
    <name evidence="3" type="ORF">GCM10008956_06950</name>
</gene>
<dbReference type="Pfam" id="PF01522">
    <property type="entry name" value="Polysacc_deac_1"/>
    <property type="match status" value="1"/>
</dbReference>
<dbReference type="RefSeq" id="WP_110830019.1">
    <property type="nucleotide sequence ID" value="NZ_BMQG01000002.1"/>
</dbReference>
<name>A0A8H9GLZ9_9DEIO</name>
<dbReference type="Pfam" id="PF22790">
    <property type="entry name" value="YkoP"/>
    <property type="match status" value="1"/>
</dbReference>
<dbReference type="AlphaFoldDB" id="A0A8H9GLZ9"/>
<dbReference type="GO" id="GO:0016810">
    <property type="term" value="F:hydrolase activity, acting on carbon-nitrogen (but not peptide) bonds"/>
    <property type="evidence" value="ECO:0007669"/>
    <property type="project" value="InterPro"/>
</dbReference>
<dbReference type="InterPro" id="IPR002509">
    <property type="entry name" value="NODB_dom"/>
</dbReference>
<evidence type="ECO:0000259" key="2">
    <source>
        <dbReference type="Pfam" id="PF22790"/>
    </source>
</evidence>
<evidence type="ECO:0000259" key="1">
    <source>
        <dbReference type="Pfam" id="PF01522"/>
    </source>
</evidence>
<keyword evidence="4" id="KW-1185">Reference proteome</keyword>
<dbReference type="InterPro" id="IPR011330">
    <property type="entry name" value="Glyco_hydro/deAcase_b/a-brl"/>
</dbReference>
<protein>
    <submittedName>
        <fullName evidence="3">Polysaccharide deacetylase familiy protein</fullName>
    </submittedName>
</protein>
<dbReference type="SUPFAM" id="SSF88713">
    <property type="entry name" value="Glycoside hydrolase/deacetylase"/>
    <property type="match status" value="1"/>
</dbReference>